<dbReference type="InterPro" id="IPR000014">
    <property type="entry name" value="PAS"/>
</dbReference>
<sequence length="224" mass="23721">MDPDVPTQRTPPPSDVVAGRVPPAVVVVDADGLVSHWSSGARRLFGVTRQSAVGSPADELLPIYGVLSRMKEDGTGFGPELDGAPGRSFSCPMAGRARVDTPERGRIDVLWWAYPLVRPGAERLLVLAADAGRLGEGGRGDGPRAGTVAPAFAPHTDFPDYRELMGRLPGTLPGMSVGEVTGIVAQVIALGYPVLEFSHRSQVPVAPDRGVPRRASRHRARGPR</sequence>
<evidence type="ECO:0000313" key="4">
    <source>
        <dbReference type="Proteomes" id="UP000660675"/>
    </source>
</evidence>
<dbReference type="EMBL" id="BMTF01000001">
    <property type="protein sequence ID" value="GGV73348.1"/>
    <property type="molecule type" value="Genomic_DNA"/>
</dbReference>
<dbReference type="InterPro" id="IPR013767">
    <property type="entry name" value="PAS_fold"/>
</dbReference>
<protein>
    <recommendedName>
        <fullName evidence="2">PAS domain-containing protein</fullName>
    </recommendedName>
</protein>
<feature type="domain" description="PAS" evidence="2">
    <location>
        <begin position="21"/>
        <end position="54"/>
    </location>
</feature>
<gene>
    <name evidence="3" type="ORF">GCM10015535_00450</name>
</gene>
<proteinExistence type="predicted"/>
<dbReference type="InterPro" id="IPR035965">
    <property type="entry name" value="PAS-like_dom_sf"/>
</dbReference>
<keyword evidence="4" id="KW-1185">Reference proteome</keyword>
<evidence type="ECO:0000259" key="2">
    <source>
        <dbReference type="PROSITE" id="PS50112"/>
    </source>
</evidence>
<name>A0ABQ2VQF5_9ACTN</name>
<feature type="compositionally biased region" description="Basic residues" evidence="1">
    <location>
        <begin position="212"/>
        <end position="224"/>
    </location>
</feature>
<dbReference type="Gene3D" id="3.30.450.20">
    <property type="entry name" value="PAS domain"/>
    <property type="match status" value="1"/>
</dbReference>
<reference evidence="4" key="1">
    <citation type="journal article" date="2019" name="Int. J. Syst. Evol. Microbiol.">
        <title>The Global Catalogue of Microorganisms (GCM) 10K type strain sequencing project: providing services to taxonomists for standard genome sequencing and annotation.</title>
        <authorList>
            <consortium name="The Broad Institute Genomics Platform"/>
            <consortium name="The Broad Institute Genome Sequencing Center for Infectious Disease"/>
            <person name="Wu L."/>
            <person name="Ma J."/>
        </authorList>
    </citation>
    <scope>NUCLEOTIDE SEQUENCE [LARGE SCALE GENOMIC DNA]</scope>
    <source>
        <strain evidence="4">JCM 4376</strain>
    </source>
</reference>
<dbReference type="Proteomes" id="UP000660675">
    <property type="component" value="Unassembled WGS sequence"/>
</dbReference>
<accession>A0ABQ2VQF5</accession>
<dbReference type="PROSITE" id="PS50112">
    <property type="entry name" value="PAS"/>
    <property type="match status" value="1"/>
</dbReference>
<dbReference type="SUPFAM" id="SSF55785">
    <property type="entry name" value="PYP-like sensor domain (PAS domain)"/>
    <property type="match status" value="1"/>
</dbReference>
<dbReference type="Pfam" id="PF00989">
    <property type="entry name" value="PAS"/>
    <property type="match status" value="1"/>
</dbReference>
<evidence type="ECO:0000313" key="3">
    <source>
        <dbReference type="EMBL" id="GGV73348.1"/>
    </source>
</evidence>
<evidence type="ECO:0000256" key="1">
    <source>
        <dbReference type="SAM" id="MobiDB-lite"/>
    </source>
</evidence>
<dbReference type="RefSeq" id="WP_189539680.1">
    <property type="nucleotide sequence ID" value="NZ_BMTF01000001.1"/>
</dbReference>
<feature type="region of interest" description="Disordered" evidence="1">
    <location>
        <begin position="205"/>
        <end position="224"/>
    </location>
</feature>
<comment type="caution">
    <text evidence="3">The sequence shown here is derived from an EMBL/GenBank/DDBJ whole genome shotgun (WGS) entry which is preliminary data.</text>
</comment>
<organism evidence="3 4">
    <name type="scientific">Streptomyces gelaticus</name>
    <dbReference type="NCBI Taxonomy" id="285446"/>
    <lineage>
        <taxon>Bacteria</taxon>
        <taxon>Bacillati</taxon>
        <taxon>Actinomycetota</taxon>
        <taxon>Actinomycetes</taxon>
        <taxon>Kitasatosporales</taxon>
        <taxon>Streptomycetaceae</taxon>
        <taxon>Streptomyces</taxon>
    </lineage>
</organism>